<dbReference type="InterPro" id="IPR004282">
    <property type="entry name" value="CemA"/>
</dbReference>
<keyword evidence="6" id="KW-0406">Ion transport</keyword>
<comment type="similarity">
    <text evidence="8">Belongs to the CemA family.</text>
</comment>
<evidence type="ECO:0000256" key="1">
    <source>
        <dbReference type="ARBA" id="ARBA00004141"/>
    </source>
</evidence>
<proteinExistence type="inferred from homology"/>
<evidence type="ECO:0000256" key="5">
    <source>
        <dbReference type="ARBA" id="ARBA00022989"/>
    </source>
</evidence>
<evidence type="ECO:0000256" key="7">
    <source>
        <dbReference type="ARBA" id="ARBA00023136"/>
    </source>
</evidence>
<comment type="subcellular location">
    <subcellularLocation>
        <location evidence="1">Membrane</location>
        <topology evidence="1">Multi-pass membrane protein</topology>
    </subcellularLocation>
</comment>
<organism evidence="9 10">
    <name type="scientific">Aegilops tauschii subsp. strangulata</name>
    <name type="common">Goatgrass</name>
    <dbReference type="NCBI Taxonomy" id="200361"/>
    <lineage>
        <taxon>Eukaryota</taxon>
        <taxon>Viridiplantae</taxon>
        <taxon>Streptophyta</taxon>
        <taxon>Embryophyta</taxon>
        <taxon>Tracheophyta</taxon>
        <taxon>Spermatophyta</taxon>
        <taxon>Magnoliopsida</taxon>
        <taxon>Liliopsida</taxon>
        <taxon>Poales</taxon>
        <taxon>Poaceae</taxon>
        <taxon>BOP clade</taxon>
        <taxon>Pooideae</taxon>
        <taxon>Triticodae</taxon>
        <taxon>Triticeae</taxon>
        <taxon>Triticinae</taxon>
        <taxon>Aegilops</taxon>
    </lineage>
</organism>
<reference evidence="9" key="4">
    <citation type="submission" date="2019-03" db="UniProtKB">
        <authorList>
            <consortium name="EnsemblPlants"/>
        </authorList>
    </citation>
    <scope>IDENTIFICATION</scope>
</reference>
<evidence type="ECO:0000313" key="9">
    <source>
        <dbReference type="EnsemblPlants" id="AET6Gv20074600.1"/>
    </source>
</evidence>
<reference evidence="10" key="1">
    <citation type="journal article" date="2014" name="Science">
        <title>Ancient hybridizations among the ancestral genomes of bread wheat.</title>
        <authorList>
            <consortium name="International Wheat Genome Sequencing Consortium,"/>
            <person name="Marcussen T."/>
            <person name="Sandve S.R."/>
            <person name="Heier L."/>
            <person name="Spannagl M."/>
            <person name="Pfeifer M."/>
            <person name="Jakobsen K.S."/>
            <person name="Wulff B.B."/>
            <person name="Steuernagel B."/>
            <person name="Mayer K.F."/>
            <person name="Olsen O.A."/>
        </authorList>
    </citation>
    <scope>NUCLEOTIDE SEQUENCE [LARGE SCALE GENOMIC DNA]</scope>
    <source>
        <strain evidence="10">cv. AL8/78</strain>
    </source>
</reference>
<keyword evidence="10" id="KW-1185">Reference proteome</keyword>
<evidence type="ECO:0000256" key="3">
    <source>
        <dbReference type="ARBA" id="ARBA00022692"/>
    </source>
</evidence>
<dbReference type="Proteomes" id="UP000015105">
    <property type="component" value="Chromosome 6D"/>
</dbReference>
<reference evidence="9" key="3">
    <citation type="journal article" date="2017" name="Nature">
        <title>Genome sequence of the progenitor of the wheat D genome Aegilops tauschii.</title>
        <authorList>
            <person name="Luo M.C."/>
            <person name="Gu Y.Q."/>
            <person name="Puiu D."/>
            <person name="Wang H."/>
            <person name="Twardziok S.O."/>
            <person name="Deal K.R."/>
            <person name="Huo N."/>
            <person name="Zhu T."/>
            <person name="Wang L."/>
            <person name="Wang Y."/>
            <person name="McGuire P.E."/>
            <person name="Liu S."/>
            <person name="Long H."/>
            <person name="Ramasamy R.K."/>
            <person name="Rodriguez J.C."/>
            <person name="Van S.L."/>
            <person name="Yuan L."/>
            <person name="Wang Z."/>
            <person name="Xia Z."/>
            <person name="Xiao L."/>
            <person name="Anderson O.D."/>
            <person name="Ouyang S."/>
            <person name="Liang Y."/>
            <person name="Zimin A.V."/>
            <person name="Pertea G."/>
            <person name="Qi P."/>
            <person name="Bennetzen J.L."/>
            <person name="Dai X."/>
            <person name="Dawson M.W."/>
            <person name="Muller H.G."/>
            <person name="Kugler K."/>
            <person name="Rivarola-Duarte L."/>
            <person name="Spannagl M."/>
            <person name="Mayer K.F.X."/>
            <person name="Lu F.H."/>
            <person name="Bevan M.W."/>
            <person name="Leroy P."/>
            <person name="Li P."/>
            <person name="You F.M."/>
            <person name="Sun Q."/>
            <person name="Liu Z."/>
            <person name="Lyons E."/>
            <person name="Wicker T."/>
            <person name="Salzberg S.L."/>
            <person name="Devos K.M."/>
            <person name="Dvorak J."/>
        </authorList>
    </citation>
    <scope>NUCLEOTIDE SEQUENCE [LARGE SCALE GENOMIC DNA]</scope>
    <source>
        <strain evidence="9">cv. AL8/78</strain>
    </source>
</reference>
<evidence type="ECO:0000256" key="2">
    <source>
        <dbReference type="ARBA" id="ARBA00022448"/>
    </source>
</evidence>
<accession>A0A453MTX2</accession>
<reference evidence="9" key="5">
    <citation type="journal article" date="2021" name="G3 (Bethesda)">
        <title>Aegilops tauschii genome assembly Aet v5.0 features greater sequence contiguity and improved annotation.</title>
        <authorList>
            <person name="Wang L."/>
            <person name="Zhu T."/>
            <person name="Rodriguez J.C."/>
            <person name="Deal K.R."/>
            <person name="Dubcovsky J."/>
            <person name="McGuire P.E."/>
            <person name="Lux T."/>
            <person name="Spannagl M."/>
            <person name="Mayer K.F.X."/>
            <person name="Baldrich P."/>
            <person name="Meyers B.C."/>
            <person name="Huo N."/>
            <person name="Gu Y.Q."/>
            <person name="Zhou H."/>
            <person name="Devos K.M."/>
            <person name="Bennetzen J.L."/>
            <person name="Unver T."/>
            <person name="Budak H."/>
            <person name="Gulick P.J."/>
            <person name="Galiba G."/>
            <person name="Kalapos B."/>
            <person name="Nelson D.R."/>
            <person name="Li P."/>
            <person name="You F.M."/>
            <person name="Luo M.C."/>
            <person name="Dvorak J."/>
        </authorList>
    </citation>
    <scope>NUCLEOTIDE SEQUENCE [LARGE SCALE GENOMIC DNA]</scope>
    <source>
        <strain evidence="9">cv. AL8/78</strain>
    </source>
</reference>
<name>A0A453MTX2_AEGTS</name>
<keyword evidence="5" id="KW-1133">Transmembrane helix</keyword>
<keyword evidence="2" id="KW-0813">Transport</keyword>
<sequence>LHLLLPCIRETPAEGGGFFLGKEELVILNSWVQEFFYNLNDSIKAFFIL</sequence>
<evidence type="ECO:0000256" key="6">
    <source>
        <dbReference type="ARBA" id="ARBA00023065"/>
    </source>
</evidence>
<dbReference type="Gramene" id="AET6Gv20074600.1">
    <property type="protein sequence ID" value="AET6Gv20074600.1"/>
    <property type="gene ID" value="AET6Gv20074600"/>
</dbReference>
<keyword evidence="3" id="KW-0812">Transmembrane</keyword>
<dbReference type="AlphaFoldDB" id="A0A453MTX2"/>
<evidence type="ECO:0000256" key="8">
    <source>
        <dbReference type="ARBA" id="ARBA00043980"/>
    </source>
</evidence>
<dbReference type="GO" id="GO:1902600">
    <property type="term" value="P:proton transmembrane transport"/>
    <property type="evidence" value="ECO:0007669"/>
    <property type="project" value="UniProtKB-KW"/>
</dbReference>
<evidence type="ECO:0000256" key="4">
    <source>
        <dbReference type="ARBA" id="ARBA00022781"/>
    </source>
</evidence>
<dbReference type="Pfam" id="PF03040">
    <property type="entry name" value="CemA"/>
    <property type="match status" value="1"/>
</dbReference>
<protein>
    <submittedName>
        <fullName evidence="9">Uncharacterized protein</fullName>
    </submittedName>
</protein>
<dbReference type="GO" id="GO:0016020">
    <property type="term" value="C:membrane"/>
    <property type="evidence" value="ECO:0007669"/>
    <property type="project" value="UniProtKB-SubCell"/>
</dbReference>
<dbReference type="EnsemblPlants" id="AET6Gv20074600.1">
    <property type="protein sequence ID" value="AET6Gv20074600.1"/>
    <property type="gene ID" value="AET6Gv20074600"/>
</dbReference>
<reference evidence="10" key="2">
    <citation type="journal article" date="2017" name="Nat. Plants">
        <title>The Aegilops tauschii genome reveals multiple impacts of transposons.</title>
        <authorList>
            <person name="Zhao G."/>
            <person name="Zou C."/>
            <person name="Li K."/>
            <person name="Wang K."/>
            <person name="Li T."/>
            <person name="Gao L."/>
            <person name="Zhang X."/>
            <person name="Wang H."/>
            <person name="Yang Z."/>
            <person name="Liu X."/>
            <person name="Jiang W."/>
            <person name="Mao L."/>
            <person name="Kong X."/>
            <person name="Jiao Y."/>
            <person name="Jia J."/>
        </authorList>
    </citation>
    <scope>NUCLEOTIDE SEQUENCE [LARGE SCALE GENOMIC DNA]</scope>
    <source>
        <strain evidence="10">cv. AL8/78</strain>
    </source>
</reference>
<evidence type="ECO:0000313" key="10">
    <source>
        <dbReference type="Proteomes" id="UP000015105"/>
    </source>
</evidence>
<keyword evidence="4" id="KW-0375">Hydrogen ion transport</keyword>
<keyword evidence="7" id="KW-0472">Membrane</keyword>